<sequence length="366" mass="40273">MWADVGFATETAATRAAPVFDPVRGIVDAIPAADETAPRKQRHTAQQIFRRLVAEHGYTGSYAPVQRNLKSRRLDRRETFIPLDHRPGARAEADCGHIAVDVPDGRRSVPVLLVTWSDSNAPFAPALPTERTEAILHGLVEAFGFFGCVPAELWWDNPTTVAVHVLAGRARTVHTRYAALAAHFSLTPKFCLPATPREKPRVENRVFDLRRQWATPVPRVPDLAALNAHLRRCGVAARGRTCGGNAETVTARAANAVAARIRAAGFPVVKDRDTFDFTACPSVPRHKILELARGAWVDQHTNTCLIGGERNGEDAPGDGPRTRPRSGRHAGPVRHRGRTRYPVRERPTGTSLDRMRTTLDHLDLLS</sequence>
<dbReference type="InterPro" id="IPR002611">
    <property type="entry name" value="IstB_ATP-bd"/>
</dbReference>
<feature type="region of interest" description="Disordered" evidence="1">
    <location>
        <begin position="306"/>
        <end position="366"/>
    </location>
</feature>
<gene>
    <name evidence="3" type="ORF">FRUB_06419</name>
</gene>
<dbReference type="Proteomes" id="UP000214646">
    <property type="component" value="Unassembled WGS sequence"/>
</dbReference>
<keyword evidence="4" id="KW-1185">Reference proteome</keyword>
<dbReference type="EMBL" id="NIDE01000014">
    <property type="protein sequence ID" value="OWK37299.1"/>
    <property type="molecule type" value="Genomic_DNA"/>
</dbReference>
<evidence type="ECO:0000313" key="3">
    <source>
        <dbReference type="EMBL" id="OWK37299.1"/>
    </source>
</evidence>
<dbReference type="AlphaFoldDB" id="A0A225DJD9"/>
<evidence type="ECO:0000256" key="1">
    <source>
        <dbReference type="SAM" id="MobiDB-lite"/>
    </source>
</evidence>
<proteinExistence type="predicted"/>
<accession>A0A225DJD9</accession>
<name>A0A225DJD9_9BACT</name>
<organism evidence="3 4">
    <name type="scientific">Fimbriiglobus ruber</name>
    <dbReference type="NCBI Taxonomy" id="1908690"/>
    <lineage>
        <taxon>Bacteria</taxon>
        <taxon>Pseudomonadati</taxon>
        <taxon>Planctomycetota</taxon>
        <taxon>Planctomycetia</taxon>
        <taxon>Gemmatales</taxon>
        <taxon>Gemmataceae</taxon>
        <taxon>Fimbriiglobus</taxon>
    </lineage>
</organism>
<dbReference type="GO" id="GO:0005524">
    <property type="term" value="F:ATP binding"/>
    <property type="evidence" value="ECO:0007669"/>
    <property type="project" value="InterPro"/>
</dbReference>
<dbReference type="InterPro" id="IPR001584">
    <property type="entry name" value="Integrase_cat-core"/>
</dbReference>
<reference evidence="4" key="1">
    <citation type="submission" date="2017-06" db="EMBL/GenBank/DDBJ databases">
        <title>Genome analysis of Fimbriiglobus ruber SP5, the first member of the order Planctomycetales with confirmed chitinolytic capability.</title>
        <authorList>
            <person name="Ravin N.V."/>
            <person name="Rakitin A.L."/>
            <person name="Ivanova A.A."/>
            <person name="Beletsky A.V."/>
            <person name="Kulichevskaya I.S."/>
            <person name="Mardanov A.V."/>
            <person name="Dedysh S.N."/>
        </authorList>
    </citation>
    <scope>NUCLEOTIDE SEQUENCE [LARGE SCALE GENOMIC DNA]</scope>
    <source>
        <strain evidence="4">SP5</strain>
    </source>
</reference>
<dbReference type="NCBIfam" id="NF033546">
    <property type="entry name" value="transpos_IS21"/>
    <property type="match status" value="1"/>
</dbReference>
<dbReference type="GO" id="GO:0015074">
    <property type="term" value="P:DNA integration"/>
    <property type="evidence" value="ECO:0007669"/>
    <property type="project" value="InterPro"/>
</dbReference>
<dbReference type="PANTHER" id="PTHR35004:SF7">
    <property type="entry name" value="INTEGRASE PROTEIN"/>
    <property type="match status" value="1"/>
</dbReference>
<feature type="domain" description="Integrase catalytic" evidence="2">
    <location>
        <begin position="83"/>
        <end position="203"/>
    </location>
</feature>
<comment type="caution">
    <text evidence="3">The sequence shown here is derived from an EMBL/GenBank/DDBJ whole genome shotgun (WGS) entry which is preliminary data.</text>
</comment>
<feature type="compositionally biased region" description="Basic and acidic residues" evidence="1">
    <location>
        <begin position="342"/>
        <end position="366"/>
    </location>
</feature>
<dbReference type="OrthoDB" id="279525at2"/>
<evidence type="ECO:0000313" key="4">
    <source>
        <dbReference type="Proteomes" id="UP000214646"/>
    </source>
</evidence>
<dbReference type="Pfam" id="PF01695">
    <property type="entry name" value="IstB_IS21"/>
    <property type="match status" value="1"/>
</dbReference>
<dbReference type="PANTHER" id="PTHR35004">
    <property type="entry name" value="TRANSPOSASE RV3428C-RELATED"/>
    <property type="match status" value="1"/>
</dbReference>
<protein>
    <submittedName>
        <fullName evidence="3">Mobile element protein</fullName>
    </submittedName>
</protein>
<evidence type="ECO:0000259" key="2">
    <source>
        <dbReference type="PROSITE" id="PS50994"/>
    </source>
</evidence>
<feature type="compositionally biased region" description="Basic residues" evidence="1">
    <location>
        <begin position="322"/>
        <end position="341"/>
    </location>
</feature>
<dbReference type="PROSITE" id="PS50994">
    <property type="entry name" value="INTEGRASE"/>
    <property type="match status" value="1"/>
</dbReference>